<dbReference type="PANTHER" id="PTHR43808:SF31">
    <property type="entry name" value="N-ACETYL-L-CITRULLINE DEACETYLASE"/>
    <property type="match status" value="1"/>
</dbReference>
<keyword evidence="2" id="KW-0479">Metal-binding</keyword>
<evidence type="ECO:0000259" key="6">
    <source>
        <dbReference type="Pfam" id="PF07687"/>
    </source>
</evidence>
<gene>
    <name evidence="7" type="ORF">SAMN05660236_1197</name>
</gene>
<dbReference type="CDD" id="cd05651">
    <property type="entry name" value="M20_ArgE_DapE-like"/>
    <property type="match status" value="1"/>
</dbReference>
<dbReference type="SUPFAM" id="SSF53187">
    <property type="entry name" value="Zn-dependent exopeptidases"/>
    <property type="match status" value="1"/>
</dbReference>
<evidence type="ECO:0000256" key="4">
    <source>
        <dbReference type="ARBA" id="ARBA00022833"/>
    </source>
</evidence>
<dbReference type="SUPFAM" id="SSF55031">
    <property type="entry name" value="Bacterial exopeptidase dimerisation domain"/>
    <property type="match status" value="1"/>
</dbReference>
<evidence type="ECO:0000313" key="7">
    <source>
        <dbReference type="EMBL" id="SKC51947.1"/>
    </source>
</evidence>
<dbReference type="OrthoDB" id="9792335at2"/>
<keyword evidence="3" id="KW-0378">Hydrolase</keyword>
<evidence type="ECO:0000256" key="3">
    <source>
        <dbReference type="ARBA" id="ARBA00022801"/>
    </source>
</evidence>
<evidence type="ECO:0000313" key="8">
    <source>
        <dbReference type="Proteomes" id="UP000190961"/>
    </source>
</evidence>
<dbReference type="RefSeq" id="WP_079685751.1">
    <property type="nucleotide sequence ID" value="NZ_FUZU01000001.1"/>
</dbReference>
<dbReference type="InterPro" id="IPR001261">
    <property type="entry name" value="ArgE/DapE_CS"/>
</dbReference>
<evidence type="ECO:0000256" key="1">
    <source>
        <dbReference type="ARBA" id="ARBA00001947"/>
    </source>
</evidence>
<proteinExistence type="predicted"/>
<dbReference type="PANTHER" id="PTHR43808">
    <property type="entry name" value="ACETYLORNITHINE DEACETYLASE"/>
    <property type="match status" value="1"/>
</dbReference>
<dbReference type="Gene3D" id="3.40.630.10">
    <property type="entry name" value="Zn peptidases"/>
    <property type="match status" value="1"/>
</dbReference>
<accession>A0A1T5JK30</accession>
<dbReference type="InterPro" id="IPR011650">
    <property type="entry name" value="Peptidase_M20_dimer"/>
</dbReference>
<comment type="cofactor">
    <cofactor evidence="1">
        <name>Zn(2+)</name>
        <dbReference type="ChEBI" id="CHEBI:29105"/>
    </cofactor>
</comment>
<evidence type="ECO:0000256" key="5">
    <source>
        <dbReference type="ARBA" id="ARBA00023285"/>
    </source>
</evidence>
<sequence>MDSLYEKATNLLIKLIAVPSFSKEEDEVASVLEEFFEKERVHSYRKGNNVWVKNLYFDPAKPTVLLNSHHDTVKPNPQYTRDPFKPEIIDGKLFGLGSNDAGGPLVSLIGTFLHYYPQQNLKYNIVLAATAEEEISGTGGVESIWTSLPSIDFAIVGEPTLCQMATAEKGLMVLDCIARGKAGHAAREEGINAIYEALPDIEWFRNYKFPIISQTLGPIKMTVTIINAGKQHNVVPAECHYTVDVRVTDAYSLEELLEVIKQNVKSEVSPRSMRMRPSGIAEDHPLVQAAIKLGIERYGSPTTSDQALIPTPSVKMGPGDSARSHSADEFIYADEIRQGIDTYIKVLNEVIL</sequence>
<dbReference type="Gene3D" id="3.30.70.360">
    <property type="match status" value="1"/>
</dbReference>
<dbReference type="PROSITE" id="PS00758">
    <property type="entry name" value="ARGE_DAPE_CPG2_1"/>
    <property type="match status" value="1"/>
</dbReference>
<dbReference type="STRING" id="688867.SAMN05660236_1197"/>
<keyword evidence="4" id="KW-0862">Zinc</keyword>
<evidence type="ECO:0000256" key="2">
    <source>
        <dbReference type="ARBA" id="ARBA00022723"/>
    </source>
</evidence>
<dbReference type="InterPro" id="IPR036264">
    <property type="entry name" value="Bact_exopeptidase_dim_dom"/>
</dbReference>
<dbReference type="GO" id="GO:0006526">
    <property type="term" value="P:L-arginine biosynthetic process"/>
    <property type="evidence" value="ECO:0007669"/>
    <property type="project" value="TreeGrafter"/>
</dbReference>
<dbReference type="GO" id="GO:0008777">
    <property type="term" value="F:acetylornithine deacetylase activity"/>
    <property type="evidence" value="ECO:0007669"/>
    <property type="project" value="TreeGrafter"/>
</dbReference>
<dbReference type="Pfam" id="PF07687">
    <property type="entry name" value="M20_dimer"/>
    <property type="match status" value="1"/>
</dbReference>
<dbReference type="Pfam" id="PF01546">
    <property type="entry name" value="Peptidase_M20"/>
    <property type="match status" value="1"/>
</dbReference>
<protein>
    <submittedName>
        <fullName evidence="7">Acetylornithine deacetylase</fullName>
    </submittedName>
</protein>
<dbReference type="InterPro" id="IPR050072">
    <property type="entry name" value="Peptidase_M20A"/>
</dbReference>
<dbReference type="EMBL" id="FUZU01000001">
    <property type="protein sequence ID" value="SKC51947.1"/>
    <property type="molecule type" value="Genomic_DNA"/>
</dbReference>
<organism evidence="7 8">
    <name type="scientific">Ohtaekwangia koreensis</name>
    <dbReference type="NCBI Taxonomy" id="688867"/>
    <lineage>
        <taxon>Bacteria</taxon>
        <taxon>Pseudomonadati</taxon>
        <taxon>Bacteroidota</taxon>
        <taxon>Cytophagia</taxon>
        <taxon>Cytophagales</taxon>
        <taxon>Fulvivirgaceae</taxon>
        <taxon>Ohtaekwangia</taxon>
    </lineage>
</organism>
<name>A0A1T5JK30_9BACT</name>
<dbReference type="AlphaFoldDB" id="A0A1T5JK30"/>
<keyword evidence="5" id="KW-0170">Cobalt</keyword>
<reference evidence="7 8" key="1">
    <citation type="submission" date="2017-02" db="EMBL/GenBank/DDBJ databases">
        <authorList>
            <person name="Peterson S.W."/>
        </authorList>
    </citation>
    <scope>NUCLEOTIDE SEQUENCE [LARGE SCALE GENOMIC DNA]</scope>
    <source>
        <strain evidence="7 8">DSM 25262</strain>
    </source>
</reference>
<keyword evidence="8" id="KW-1185">Reference proteome</keyword>
<feature type="domain" description="Peptidase M20 dimerisation" evidence="6">
    <location>
        <begin position="166"/>
        <end position="267"/>
    </location>
</feature>
<dbReference type="InterPro" id="IPR002933">
    <property type="entry name" value="Peptidase_M20"/>
</dbReference>
<dbReference type="GO" id="GO:0046872">
    <property type="term" value="F:metal ion binding"/>
    <property type="evidence" value="ECO:0007669"/>
    <property type="project" value="UniProtKB-KW"/>
</dbReference>
<dbReference type="Proteomes" id="UP000190961">
    <property type="component" value="Unassembled WGS sequence"/>
</dbReference>